<feature type="signal peptide" evidence="2">
    <location>
        <begin position="1"/>
        <end position="21"/>
    </location>
</feature>
<name>A0A6A6AM85_9PLEO</name>
<feature type="chain" id="PRO_5025368385" evidence="2">
    <location>
        <begin position="22"/>
        <end position="189"/>
    </location>
</feature>
<protein>
    <submittedName>
        <fullName evidence="3">Uncharacterized protein</fullName>
    </submittedName>
</protein>
<evidence type="ECO:0000256" key="2">
    <source>
        <dbReference type="SAM" id="SignalP"/>
    </source>
</evidence>
<dbReference type="EMBL" id="ML977502">
    <property type="protein sequence ID" value="KAF2131591.1"/>
    <property type="molecule type" value="Genomic_DNA"/>
</dbReference>
<gene>
    <name evidence="3" type="ORF">P153DRAFT_383685</name>
</gene>
<dbReference type="OrthoDB" id="3791751at2759"/>
<reference evidence="3" key="1">
    <citation type="journal article" date="2020" name="Stud. Mycol.">
        <title>101 Dothideomycetes genomes: a test case for predicting lifestyles and emergence of pathogens.</title>
        <authorList>
            <person name="Haridas S."/>
            <person name="Albert R."/>
            <person name="Binder M."/>
            <person name="Bloem J."/>
            <person name="Labutti K."/>
            <person name="Salamov A."/>
            <person name="Andreopoulos B."/>
            <person name="Baker S."/>
            <person name="Barry K."/>
            <person name="Bills G."/>
            <person name="Bluhm B."/>
            <person name="Cannon C."/>
            <person name="Castanera R."/>
            <person name="Culley D."/>
            <person name="Daum C."/>
            <person name="Ezra D."/>
            <person name="Gonzalez J."/>
            <person name="Henrissat B."/>
            <person name="Kuo A."/>
            <person name="Liang C."/>
            <person name="Lipzen A."/>
            <person name="Lutzoni F."/>
            <person name="Magnuson J."/>
            <person name="Mondo S."/>
            <person name="Nolan M."/>
            <person name="Ohm R."/>
            <person name="Pangilinan J."/>
            <person name="Park H.-J."/>
            <person name="Ramirez L."/>
            <person name="Alfaro M."/>
            <person name="Sun H."/>
            <person name="Tritt A."/>
            <person name="Yoshinaga Y."/>
            <person name="Zwiers L.-H."/>
            <person name="Turgeon B."/>
            <person name="Goodwin S."/>
            <person name="Spatafora J."/>
            <person name="Crous P."/>
            <person name="Grigoriev I."/>
        </authorList>
    </citation>
    <scope>NUCLEOTIDE SEQUENCE</scope>
    <source>
        <strain evidence="3">CBS 119687</strain>
    </source>
</reference>
<keyword evidence="4" id="KW-1185">Reference proteome</keyword>
<keyword evidence="1" id="KW-0175">Coiled coil</keyword>
<accession>A0A6A6AM85</accession>
<proteinExistence type="predicted"/>
<sequence length="189" mass="21789">MAKIALSLGLVLSLVGQLSEARWSVGRVTLDAQHTGLQSRYATLQQEHENFSIQHEILVRKSDTQQEKIDYLESENAEMKSLLEKYIAEQQQLNDAYHRVKQEHEACQKVKEQLEDLAHQWKARLKENMELHSTSTKLRRELRKALEIRTLEEPLPRAEEVQAPVIVEATAMSDIEYSDDEPISDDLTP</sequence>
<feature type="coiled-coil region" evidence="1">
    <location>
        <begin position="69"/>
        <end position="131"/>
    </location>
</feature>
<evidence type="ECO:0000313" key="3">
    <source>
        <dbReference type="EMBL" id="KAF2131591.1"/>
    </source>
</evidence>
<dbReference type="GeneID" id="54410697"/>
<dbReference type="RefSeq" id="XP_033525978.1">
    <property type="nucleotide sequence ID" value="XM_033670265.1"/>
</dbReference>
<dbReference type="AlphaFoldDB" id="A0A6A6AM85"/>
<evidence type="ECO:0000256" key="1">
    <source>
        <dbReference type="SAM" id="Coils"/>
    </source>
</evidence>
<dbReference type="Proteomes" id="UP000799771">
    <property type="component" value="Unassembled WGS sequence"/>
</dbReference>
<keyword evidence="2" id="KW-0732">Signal</keyword>
<organism evidence="3 4">
    <name type="scientific">Dothidotthia symphoricarpi CBS 119687</name>
    <dbReference type="NCBI Taxonomy" id="1392245"/>
    <lineage>
        <taxon>Eukaryota</taxon>
        <taxon>Fungi</taxon>
        <taxon>Dikarya</taxon>
        <taxon>Ascomycota</taxon>
        <taxon>Pezizomycotina</taxon>
        <taxon>Dothideomycetes</taxon>
        <taxon>Pleosporomycetidae</taxon>
        <taxon>Pleosporales</taxon>
        <taxon>Dothidotthiaceae</taxon>
        <taxon>Dothidotthia</taxon>
    </lineage>
</organism>
<evidence type="ECO:0000313" key="4">
    <source>
        <dbReference type="Proteomes" id="UP000799771"/>
    </source>
</evidence>